<reference evidence="2 3" key="1">
    <citation type="submission" date="2018-10" db="EMBL/GenBank/DDBJ databases">
        <title>Genomic Encyclopedia of Archaeal and Bacterial Type Strains, Phase II (KMG-II): from individual species to whole genera.</title>
        <authorList>
            <person name="Goeker M."/>
        </authorList>
    </citation>
    <scope>NUCLEOTIDE SEQUENCE [LARGE SCALE GENOMIC DNA]</scope>
    <source>
        <strain evidence="2 3">DSM 18602</strain>
    </source>
</reference>
<dbReference type="Gene3D" id="3.90.226.10">
    <property type="entry name" value="2-enoyl-CoA Hydratase, Chain A, domain 1"/>
    <property type="match status" value="1"/>
</dbReference>
<comment type="caution">
    <text evidence="2">The sequence shown here is derived from an EMBL/GenBank/DDBJ whole genome shotgun (WGS) entry which is preliminary data.</text>
</comment>
<accession>A0A495IZW2</accession>
<dbReference type="AlphaFoldDB" id="A0A495IZW2"/>
<dbReference type="SMART" id="SM00245">
    <property type="entry name" value="TSPc"/>
    <property type="match status" value="1"/>
</dbReference>
<feature type="domain" description="Tail specific protease" evidence="1">
    <location>
        <begin position="116"/>
        <end position="317"/>
    </location>
</feature>
<dbReference type="PANTHER" id="PTHR11261:SF3">
    <property type="entry name" value="RETINOL-BINDING PROTEIN 3"/>
    <property type="match status" value="1"/>
</dbReference>
<dbReference type="RefSeq" id="WP_121197694.1">
    <property type="nucleotide sequence ID" value="NZ_RBKU01000001.1"/>
</dbReference>
<name>A0A495IZW2_9SPHI</name>
<dbReference type="InterPro" id="IPR005151">
    <property type="entry name" value="Tail-specific_protease"/>
</dbReference>
<dbReference type="Gene3D" id="3.30.750.44">
    <property type="match status" value="1"/>
</dbReference>
<proteinExistence type="predicted"/>
<evidence type="ECO:0000313" key="2">
    <source>
        <dbReference type="EMBL" id="RKR82063.1"/>
    </source>
</evidence>
<dbReference type="InterPro" id="IPR029045">
    <property type="entry name" value="ClpP/crotonase-like_dom_sf"/>
</dbReference>
<gene>
    <name evidence="2" type="ORF">BDD43_2230</name>
</gene>
<dbReference type="OrthoDB" id="6397760at2"/>
<dbReference type="Pfam" id="PF03572">
    <property type="entry name" value="Peptidase_S41"/>
    <property type="match status" value="1"/>
</dbReference>
<dbReference type="EMBL" id="RBKU01000001">
    <property type="protein sequence ID" value="RKR82063.1"/>
    <property type="molecule type" value="Genomic_DNA"/>
</dbReference>
<keyword evidence="3" id="KW-1185">Reference proteome</keyword>
<dbReference type="GO" id="GO:0008236">
    <property type="term" value="F:serine-type peptidase activity"/>
    <property type="evidence" value="ECO:0007669"/>
    <property type="project" value="InterPro"/>
</dbReference>
<sequence>MYNYLRLKECFLLFLLMTAGVVYGQQPVVLLTPAEKKQVIAAVIQKLTNVYVYPDMSRKMTTALSALEKKGSYDLISDPSAFAAKLREDLVAVSHDRHLNITFDPDWVQASKKTLSKQDSLELIHKDFPNARADNFGFKEVRVLDGNIGYLNLTKFYDPALGAETATAAMNFLANTDALIIDLRHNGGGYGDMVQLVASYLFDTEQVLILELYSREDDRHKQDWTLPYVPGKRMPEKPVYVLTGPETFSAAESFTYFLKNRKRATIIGEKTGGGAHPVHHQALSDRFSIFIPYGRPIDPITKTDWENTGVVPDIAVPVNDALLSAQAKALESLLALQPTNANAAWALAPLKAAQYPVVLPLDLLRSYEGSYSEGIRKLFLEDGKLYFQRTGQPKYALEPLAEDLFQVPALPYLRLKITKQGDKVTGFVRVYQDGSSFTEKRDY</sequence>
<dbReference type="SUPFAM" id="SSF52096">
    <property type="entry name" value="ClpP/crotonase"/>
    <property type="match status" value="1"/>
</dbReference>
<dbReference type="Pfam" id="PF11918">
    <property type="entry name" value="Peptidase_S41_N"/>
    <property type="match status" value="1"/>
</dbReference>
<dbReference type="Proteomes" id="UP000268007">
    <property type="component" value="Unassembled WGS sequence"/>
</dbReference>
<evidence type="ECO:0000259" key="1">
    <source>
        <dbReference type="SMART" id="SM00245"/>
    </source>
</evidence>
<protein>
    <submittedName>
        <fullName evidence="2">Peptidase S41-like protein</fullName>
    </submittedName>
</protein>
<evidence type="ECO:0000313" key="3">
    <source>
        <dbReference type="Proteomes" id="UP000268007"/>
    </source>
</evidence>
<organism evidence="2 3">
    <name type="scientific">Mucilaginibacter gracilis</name>
    <dbReference type="NCBI Taxonomy" id="423350"/>
    <lineage>
        <taxon>Bacteria</taxon>
        <taxon>Pseudomonadati</taxon>
        <taxon>Bacteroidota</taxon>
        <taxon>Sphingobacteriia</taxon>
        <taxon>Sphingobacteriales</taxon>
        <taxon>Sphingobacteriaceae</taxon>
        <taxon>Mucilaginibacter</taxon>
    </lineage>
</organism>
<dbReference type="GO" id="GO:0006508">
    <property type="term" value="P:proteolysis"/>
    <property type="evidence" value="ECO:0007669"/>
    <property type="project" value="InterPro"/>
</dbReference>
<dbReference type="CDD" id="cd07563">
    <property type="entry name" value="Peptidase_S41_IRBP"/>
    <property type="match status" value="1"/>
</dbReference>
<dbReference type="PANTHER" id="PTHR11261">
    <property type="entry name" value="INTERPHOTORECEPTOR RETINOID-BINDING PROTEIN"/>
    <property type="match status" value="1"/>
</dbReference>